<gene>
    <name evidence="3" type="ORF">OCV63_09565</name>
</gene>
<organism evidence="3 4">
    <name type="scientific">Laedolimicola ammoniilytica</name>
    <dbReference type="NCBI Taxonomy" id="2981771"/>
    <lineage>
        <taxon>Bacteria</taxon>
        <taxon>Bacillati</taxon>
        <taxon>Bacillota</taxon>
        <taxon>Clostridia</taxon>
        <taxon>Lachnospirales</taxon>
        <taxon>Lachnospiraceae</taxon>
        <taxon>Laedolimicola</taxon>
    </lineage>
</organism>
<dbReference type="PANTHER" id="PTHR31423:SF3">
    <property type="entry name" value="PROLYL-TRNA SYNTHETASE ASSOCIATED DOMAIN-CONTAINING PROTEIN 1-RELATED"/>
    <property type="match status" value="1"/>
</dbReference>
<dbReference type="RefSeq" id="WP_158363604.1">
    <property type="nucleotide sequence ID" value="NZ_JAOQKC010000011.1"/>
</dbReference>
<protein>
    <submittedName>
        <fullName evidence="3">Prolyl-tRNA synthetase associated domain-containing protein</fullName>
    </submittedName>
</protein>
<sequence>MSSIYIDPQVYTGRPASAEGRLEKEIAVYDLLDRLQIPFTRVDHGVAMTIEECQDVDQLLGIEICKNLVLCNAQKTRFYLLLLPGNKPFKTKDLSKQIGSSRLSFAPAEYMEKLLNVTPGSATIMALMNDPDNQVQLIIDEEVSALEDFGCHPCINTSSLRMKTKDVLEKFLPAVHHEAIFVKL</sequence>
<comment type="caution">
    <text evidence="3">The sequence shown here is derived from an EMBL/GenBank/DDBJ whole genome shotgun (WGS) entry which is preliminary data.</text>
</comment>
<evidence type="ECO:0000313" key="4">
    <source>
        <dbReference type="Proteomes" id="UP001652461"/>
    </source>
</evidence>
<dbReference type="InterPro" id="IPR036754">
    <property type="entry name" value="YbaK/aa-tRNA-synt-asso_dom_sf"/>
</dbReference>
<dbReference type="InterPro" id="IPR007214">
    <property type="entry name" value="YbaK/aa-tRNA-synth-assoc-dom"/>
</dbReference>
<dbReference type="Gene3D" id="3.90.960.10">
    <property type="entry name" value="YbaK/aminoacyl-tRNA synthetase-associated domain"/>
    <property type="match status" value="1"/>
</dbReference>
<comment type="similarity">
    <text evidence="1">Belongs to the PRORSD1 family.</text>
</comment>
<dbReference type="CDD" id="cd04335">
    <property type="entry name" value="PrdX_deacylase"/>
    <property type="match status" value="1"/>
</dbReference>
<keyword evidence="4" id="KW-1185">Reference proteome</keyword>
<dbReference type="Pfam" id="PF04073">
    <property type="entry name" value="tRNA_edit"/>
    <property type="match status" value="1"/>
</dbReference>
<evidence type="ECO:0000259" key="2">
    <source>
        <dbReference type="Pfam" id="PF04073"/>
    </source>
</evidence>
<dbReference type="EMBL" id="JAOQKC010000011">
    <property type="protein sequence ID" value="MCU6697145.1"/>
    <property type="molecule type" value="Genomic_DNA"/>
</dbReference>
<feature type="domain" description="YbaK/aminoacyl-tRNA synthetase-associated" evidence="2">
    <location>
        <begin position="47"/>
        <end position="168"/>
    </location>
</feature>
<name>A0ABT2RXV7_9FIRM</name>
<proteinExistence type="inferred from homology"/>
<accession>A0ABT2RXV7</accession>
<dbReference type="InterPro" id="IPR040285">
    <property type="entry name" value="ProX/PRXD1"/>
</dbReference>
<reference evidence="3 4" key="1">
    <citation type="journal article" date="2021" name="ISME Commun">
        <title>Automated analysis of genomic sequences facilitates high-throughput and comprehensive description of bacteria.</title>
        <authorList>
            <person name="Hitch T.C.A."/>
        </authorList>
    </citation>
    <scope>NUCLEOTIDE SEQUENCE [LARGE SCALE GENOMIC DNA]</scope>
    <source>
        <strain evidence="3 4">Sanger_04</strain>
    </source>
</reference>
<evidence type="ECO:0000313" key="3">
    <source>
        <dbReference type="EMBL" id="MCU6697145.1"/>
    </source>
</evidence>
<evidence type="ECO:0000256" key="1">
    <source>
        <dbReference type="ARBA" id="ARBA00010201"/>
    </source>
</evidence>
<dbReference type="PANTHER" id="PTHR31423">
    <property type="entry name" value="YBAK DOMAIN-CONTAINING PROTEIN"/>
    <property type="match status" value="1"/>
</dbReference>
<dbReference type="SUPFAM" id="SSF55826">
    <property type="entry name" value="YbaK/ProRS associated domain"/>
    <property type="match status" value="1"/>
</dbReference>
<dbReference type="Proteomes" id="UP001652461">
    <property type="component" value="Unassembled WGS sequence"/>
</dbReference>